<organism evidence="2 3">
    <name type="scientific">Roseovarius rhodophyticola</name>
    <dbReference type="NCBI Taxonomy" id="3080827"/>
    <lineage>
        <taxon>Bacteria</taxon>
        <taxon>Pseudomonadati</taxon>
        <taxon>Pseudomonadota</taxon>
        <taxon>Alphaproteobacteria</taxon>
        <taxon>Rhodobacterales</taxon>
        <taxon>Roseobacteraceae</taxon>
        <taxon>Roseovarius</taxon>
    </lineage>
</organism>
<gene>
    <name evidence="2" type="ORF">RZS32_009770</name>
</gene>
<dbReference type="InterPro" id="IPR036844">
    <property type="entry name" value="Hint_dom_sf"/>
</dbReference>
<dbReference type="SUPFAM" id="SSF51294">
    <property type="entry name" value="Hedgehog/intein (Hint) domain"/>
    <property type="match status" value="1"/>
</dbReference>
<dbReference type="Proteomes" id="UP001281305">
    <property type="component" value="Chromosome"/>
</dbReference>
<evidence type="ECO:0000259" key="1">
    <source>
        <dbReference type="Pfam" id="PF13403"/>
    </source>
</evidence>
<evidence type="ECO:0000313" key="3">
    <source>
        <dbReference type="Proteomes" id="UP001281305"/>
    </source>
</evidence>
<name>A0ABZ2TG55_9RHOB</name>
<accession>A0ABZ2TG55</accession>
<dbReference type="InterPro" id="IPR028992">
    <property type="entry name" value="Hedgehog/Intein_dom"/>
</dbReference>
<proteinExistence type="predicted"/>
<feature type="domain" description="Hedgehog/Intein (Hint)" evidence="1">
    <location>
        <begin position="181"/>
        <end position="316"/>
    </location>
</feature>
<dbReference type="Pfam" id="PF13403">
    <property type="entry name" value="Hint_2"/>
    <property type="match status" value="1"/>
</dbReference>
<keyword evidence="3" id="KW-1185">Reference proteome</keyword>
<protein>
    <submittedName>
        <fullName evidence="2">Hint domain-containing protein</fullName>
    </submittedName>
</protein>
<dbReference type="EMBL" id="CP146606">
    <property type="protein sequence ID" value="WYK16723.1"/>
    <property type="molecule type" value="Genomic_DNA"/>
</dbReference>
<evidence type="ECO:0000313" key="2">
    <source>
        <dbReference type="EMBL" id="WYK16723.1"/>
    </source>
</evidence>
<reference evidence="2 3" key="1">
    <citation type="submission" date="2024-02" db="EMBL/GenBank/DDBJ databases">
        <title>Roseovarius strain W115 nov., isolated from a marine algae.</title>
        <authorList>
            <person name="Lee M.W."/>
            <person name="Lee J.K."/>
            <person name="Kim J.M."/>
            <person name="Choi D.G."/>
            <person name="Baek J.H."/>
            <person name="Bayburt H."/>
            <person name="Jung J.J."/>
            <person name="Han D.M."/>
            <person name="Jeon C.O."/>
        </authorList>
    </citation>
    <scope>NUCLEOTIDE SEQUENCE [LARGE SCALE GENOMIC DNA]</scope>
    <source>
        <strain evidence="2 3">W115</strain>
    </source>
</reference>
<sequence>MAWLGLRDKRGGWFRSHADRAESEDVLTSRARATWLKRGTILIETRLSAQAQPQTLFSFQRTWPKVGRFSLQALAHGGIVLVDAIGDDVRHATLPFDANGRIDVIRLSYSWDVATGFATLTLEQPESENIARAQIKDPVGLLEEDLDAAFASGHASNLQEDVLFAAVSNRIEPVGPMPTLTSHVPIRTNCGEVPASDIRRGDMVITEAGDTVPVLQVVRRTVPARGTFRPIRLRAPYFNLQRDIVVAPQQRLVMRGSQVEYMFGSEAVLVPARHLVNDSSAFVANGPSTVTYHHLLLPGHQAVLASGCPLESLYVGRMRRKPEALATSILASFDRARLPEHSKPIWPVLKPFEAVTLATMRAA</sequence>
<dbReference type="RefSeq" id="WP_317056793.1">
    <property type="nucleotide sequence ID" value="NZ_CP146606.1"/>
</dbReference>